<accession>A0A4Q1CH44</accession>
<protein>
    <submittedName>
        <fullName evidence="2">Glycosyltransferase</fullName>
    </submittedName>
</protein>
<organism evidence="2 3">
    <name type="scientific">Lacibacter luteus</name>
    <dbReference type="NCBI Taxonomy" id="2508719"/>
    <lineage>
        <taxon>Bacteria</taxon>
        <taxon>Pseudomonadati</taxon>
        <taxon>Bacteroidota</taxon>
        <taxon>Chitinophagia</taxon>
        <taxon>Chitinophagales</taxon>
        <taxon>Chitinophagaceae</taxon>
        <taxon>Lacibacter</taxon>
    </lineage>
</organism>
<evidence type="ECO:0000313" key="2">
    <source>
        <dbReference type="EMBL" id="RXK59442.1"/>
    </source>
</evidence>
<dbReference type="GO" id="GO:0016757">
    <property type="term" value="F:glycosyltransferase activity"/>
    <property type="evidence" value="ECO:0007669"/>
    <property type="project" value="InterPro"/>
</dbReference>
<dbReference type="Gene3D" id="3.40.50.2000">
    <property type="entry name" value="Glycogen Phosphorylase B"/>
    <property type="match status" value="2"/>
</dbReference>
<dbReference type="EMBL" id="SDHW01000004">
    <property type="protein sequence ID" value="RXK59442.1"/>
    <property type="molecule type" value="Genomic_DNA"/>
</dbReference>
<dbReference type="PANTHER" id="PTHR45947:SF3">
    <property type="entry name" value="SULFOQUINOVOSYL TRANSFERASE SQD2"/>
    <property type="match status" value="1"/>
</dbReference>
<keyword evidence="3" id="KW-1185">Reference proteome</keyword>
<comment type="caution">
    <text evidence="2">The sequence shown here is derived from an EMBL/GenBank/DDBJ whole genome shotgun (WGS) entry which is preliminary data.</text>
</comment>
<evidence type="ECO:0000313" key="3">
    <source>
        <dbReference type="Proteomes" id="UP000290204"/>
    </source>
</evidence>
<dbReference type="CDD" id="cd03801">
    <property type="entry name" value="GT4_PimA-like"/>
    <property type="match status" value="1"/>
</dbReference>
<keyword evidence="2" id="KW-0808">Transferase</keyword>
<dbReference type="SUPFAM" id="SSF53756">
    <property type="entry name" value="UDP-Glycosyltransferase/glycogen phosphorylase"/>
    <property type="match status" value="1"/>
</dbReference>
<gene>
    <name evidence="2" type="ORF">ESA94_15015</name>
</gene>
<reference evidence="2 3" key="1">
    <citation type="submission" date="2019-01" db="EMBL/GenBank/DDBJ databases">
        <title>Lacibacter sp. strain TTM-7.</title>
        <authorList>
            <person name="Chen W.-M."/>
        </authorList>
    </citation>
    <scope>NUCLEOTIDE SEQUENCE [LARGE SCALE GENOMIC DNA]</scope>
    <source>
        <strain evidence="2 3">TTM-7</strain>
    </source>
</reference>
<dbReference type="InterPro" id="IPR050194">
    <property type="entry name" value="Glycosyltransferase_grp1"/>
</dbReference>
<sequence>MKQRILIFYDHFYPSYKAGGPTQSLVNLVRELHDAYEVFVVCKPHERGETTLLQGIKANEWTAWENKAKIYYWQYGWSARVELLKLIKEVSPDVVYINGIYSLYFNFLPLWYAVKYKAKKASLKIVLAARGMLHGGALSQKSIKKKPFLFLFKLLGLHQQVCWHATDEREAAFIQSAMGSNVQVKTAANFPNLLPVIGGPGKAENELVLGTVALISPMKNHLAVLQALQKSTATVTWFIFGPVKDAAYWNECKALIDLLPSTIKVKYKGELPPTQLQEAMQQFQVFIMPSKSENFGHAIMEALSAGKPVITSTTTPFGDLEHANCGFAIEPGNLVEGLQKAITAFAAMNSQDFEVSAKATQSYLSAKTDAATLRAAYHSLFN</sequence>
<dbReference type="AlphaFoldDB" id="A0A4Q1CH44"/>
<proteinExistence type="predicted"/>
<dbReference type="OrthoDB" id="9790710at2"/>
<dbReference type="RefSeq" id="WP_129131745.1">
    <property type="nucleotide sequence ID" value="NZ_SDHW01000004.1"/>
</dbReference>
<dbReference type="PANTHER" id="PTHR45947">
    <property type="entry name" value="SULFOQUINOVOSYL TRANSFERASE SQD2"/>
    <property type="match status" value="1"/>
</dbReference>
<dbReference type="InterPro" id="IPR001296">
    <property type="entry name" value="Glyco_trans_1"/>
</dbReference>
<feature type="domain" description="Glycosyl transferase family 1" evidence="1">
    <location>
        <begin position="201"/>
        <end position="347"/>
    </location>
</feature>
<name>A0A4Q1CH44_9BACT</name>
<dbReference type="Proteomes" id="UP000290204">
    <property type="component" value="Unassembled WGS sequence"/>
</dbReference>
<dbReference type="Pfam" id="PF00534">
    <property type="entry name" value="Glycos_transf_1"/>
    <property type="match status" value="1"/>
</dbReference>
<evidence type="ECO:0000259" key="1">
    <source>
        <dbReference type="Pfam" id="PF00534"/>
    </source>
</evidence>